<comment type="similarity">
    <text evidence="4">Belongs to the cyclic nucleotide phosphodiesterase class-III family.</text>
</comment>
<dbReference type="GO" id="GO:0004115">
    <property type="term" value="F:3',5'-cyclic-AMP phosphodiesterase activity"/>
    <property type="evidence" value="ECO:0007669"/>
    <property type="project" value="UniProtKB-EC"/>
</dbReference>
<name>A0A3L8PYQ9_9GAMM</name>
<dbReference type="InterPro" id="IPR004843">
    <property type="entry name" value="Calcineurin-like_PHP"/>
</dbReference>
<dbReference type="Proteomes" id="UP000281474">
    <property type="component" value="Unassembled WGS sequence"/>
</dbReference>
<evidence type="ECO:0000259" key="5">
    <source>
        <dbReference type="Pfam" id="PF00149"/>
    </source>
</evidence>
<keyword evidence="2 6" id="KW-0378">Hydrolase</keyword>
<dbReference type="PANTHER" id="PTHR42988:SF2">
    <property type="entry name" value="CYCLIC NUCLEOTIDE PHOSPHODIESTERASE CBUA0032-RELATED"/>
    <property type="match status" value="1"/>
</dbReference>
<reference evidence="6 7" key="1">
    <citation type="submission" date="2018-09" db="EMBL/GenBank/DDBJ databases">
        <title>Phylogeny of the Shewanellaceae, and recommendation for two new genera, Pseudoshewanella and Parashewanella.</title>
        <authorList>
            <person name="Wang G."/>
        </authorList>
    </citation>
    <scope>NUCLEOTIDE SEQUENCE [LARGE SCALE GENOMIC DNA]</scope>
    <source>
        <strain evidence="6 7">C51</strain>
    </source>
</reference>
<dbReference type="RefSeq" id="WP_121838244.1">
    <property type="nucleotide sequence ID" value="NZ_ML014764.1"/>
</dbReference>
<evidence type="ECO:0000256" key="1">
    <source>
        <dbReference type="ARBA" id="ARBA00022723"/>
    </source>
</evidence>
<evidence type="ECO:0000256" key="4">
    <source>
        <dbReference type="ARBA" id="ARBA00025742"/>
    </source>
</evidence>
<gene>
    <name evidence="6" type="ORF">D5018_06745</name>
</gene>
<keyword evidence="7" id="KW-1185">Reference proteome</keyword>
<protein>
    <submittedName>
        <fullName evidence="6">3',5'-cyclic-AMP phosphodiesterase</fullName>
        <ecNumber evidence="6">3.1.4.53</ecNumber>
    </submittedName>
</protein>
<dbReference type="OrthoDB" id="9784378at2"/>
<keyword evidence="3" id="KW-0408">Iron</keyword>
<dbReference type="EC" id="3.1.4.53" evidence="6"/>
<dbReference type="InterPro" id="IPR026575">
    <property type="entry name" value="GpdQ/CpdA-like"/>
</dbReference>
<evidence type="ECO:0000313" key="7">
    <source>
        <dbReference type="Proteomes" id="UP000281474"/>
    </source>
</evidence>
<comment type="caution">
    <text evidence="6">The sequence shown here is derived from an EMBL/GenBank/DDBJ whole genome shotgun (WGS) entry which is preliminary data.</text>
</comment>
<proteinExistence type="inferred from homology"/>
<dbReference type="CDD" id="cd07402">
    <property type="entry name" value="MPP_GpdQ"/>
    <property type="match status" value="1"/>
</dbReference>
<dbReference type="Gene3D" id="3.60.21.10">
    <property type="match status" value="1"/>
</dbReference>
<evidence type="ECO:0000256" key="3">
    <source>
        <dbReference type="ARBA" id="ARBA00023004"/>
    </source>
</evidence>
<dbReference type="InterPro" id="IPR050884">
    <property type="entry name" value="CNP_phosphodiesterase-III"/>
</dbReference>
<dbReference type="SUPFAM" id="SSF56300">
    <property type="entry name" value="Metallo-dependent phosphatases"/>
    <property type="match status" value="1"/>
</dbReference>
<dbReference type="GO" id="GO:0046872">
    <property type="term" value="F:metal ion binding"/>
    <property type="evidence" value="ECO:0007669"/>
    <property type="project" value="UniProtKB-KW"/>
</dbReference>
<organism evidence="6 7">
    <name type="scientific">Parashewanella curva</name>
    <dbReference type="NCBI Taxonomy" id="2338552"/>
    <lineage>
        <taxon>Bacteria</taxon>
        <taxon>Pseudomonadati</taxon>
        <taxon>Pseudomonadota</taxon>
        <taxon>Gammaproteobacteria</taxon>
        <taxon>Alteromonadales</taxon>
        <taxon>Shewanellaceae</taxon>
        <taxon>Parashewanella</taxon>
    </lineage>
</organism>
<evidence type="ECO:0000256" key="2">
    <source>
        <dbReference type="ARBA" id="ARBA00022801"/>
    </source>
</evidence>
<dbReference type="InterPro" id="IPR029052">
    <property type="entry name" value="Metallo-depent_PP-like"/>
</dbReference>
<dbReference type="Pfam" id="PF00149">
    <property type="entry name" value="Metallophos"/>
    <property type="match status" value="1"/>
</dbReference>
<dbReference type="AlphaFoldDB" id="A0A3L8PYQ9"/>
<dbReference type="EMBL" id="QZEI01000015">
    <property type="protein sequence ID" value="RLV60484.1"/>
    <property type="molecule type" value="Genomic_DNA"/>
</dbReference>
<evidence type="ECO:0000313" key="6">
    <source>
        <dbReference type="EMBL" id="RLV60484.1"/>
    </source>
</evidence>
<sequence length="285" mass="32359">MDRESTLTNFSSTYTEKQQGCIQLLQITDTHLFASDEGQLLGVNTSKSFEAVIELAINNDHHADLMLMTGDISQDNSVESYHRFAKQSQALGLPCHFVPGNHDENYMMHQALQGKQLFPQKHVIFDNWHIVMLDSTIEGKPAGRVEEDQFEFVDQVIQSYPEKHLLVVMHHHPIPVGCRWLDQHWVQNGDEFLARVGAYSQVKGIVWGHVHQEVNEVYKGQHGNIPLLATPSTCIQFTPKSNHFALDGLQPGYRLLQLQSDGSIRTTVYRVKGERFSPEHEASGY</sequence>
<dbReference type="NCBIfam" id="NF008359">
    <property type="entry name" value="PRK11148.1"/>
    <property type="match status" value="1"/>
</dbReference>
<keyword evidence="1" id="KW-0479">Metal-binding</keyword>
<feature type="domain" description="Calcineurin-like phosphoesterase" evidence="5">
    <location>
        <begin position="24"/>
        <end position="212"/>
    </location>
</feature>
<dbReference type="PANTHER" id="PTHR42988">
    <property type="entry name" value="PHOSPHOHYDROLASE"/>
    <property type="match status" value="1"/>
</dbReference>
<accession>A0A3L8PYQ9</accession>